<protein>
    <submittedName>
        <fullName evidence="2">Uncharacterized protein</fullName>
    </submittedName>
</protein>
<evidence type="ECO:0000313" key="3">
    <source>
        <dbReference type="Proteomes" id="UP000696280"/>
    </source>
</evidence>
<comment type="caution">
    <text evidence="2">The sequence shown here is derived from an EMBL/GenBank/DDBJ whole genome shotgun (WGS) entry which is preliminary data.</text>
</comment>
<sequence length="128" mass="13499">MLIAPVFEIGTVLVGRAREAQGGADIDTRNTQRTNPLTQQEPKKSRTTQAPPPHRSPSRVNAPSTLATLELRDPSVPHPCTSPVPLDPSSNPRATKTRAALGPCEAHLAILGPDSQRVTESNAGAARG</sequence>
<feature type="region of interest" description="Disordered" evidence="1">
    <location>
        <begin position="18"/>
        <end position="98"/>
    </location>
</feature>
<evidence type="ECO:0000256" key="1">
    <source>
        <dbReference type="SAM" id="MobiDB-lite"/>
    </source>
</evidence>
<evidence type="ECO:0000313" key="2">
    <source>
        <dbReference type="EMBL" id="CAG8961958.1"/>
    </source>
</evidence>
<dbReference type="AlphaFoldDB" id="A0A9N9Q0A9"/>
<proteinExistence type="predicted"/>
<dbReference type="EMBL" id="CAJVRL010000121">
    <property type="protein sequence ID" value="CAG8961958.1"/>
    <property type="molecule type" value="Genomic_DNA"/>
</dbReference>
<feature type="compositionally biased region" description="Polar residues" evidence="1">
    <location>
        <begin position="58"/>
        <end position="67"/>
    </location>
</feature>
<feature type="compositionally biased region" description="Pro residues" evidence="1">
    <location>
        <begin position="76"/>
        <end position="86"/>
    </location>
</feature>
<feature type="compositionally biased region" description="Polar residues" evidence="1">
    <location>
        <begin position="29"/>
        <end position="40"/>
    </location>
</feature>
<keyword evidence="3" id="KW-1185">Reference proteome</keyword>
<gene>
    <name evidence="2" type="ORF">HYFRA_00013738</name>
</gene>
<dbReference type="Proteomes" id="UP000696280">
    <property type="component" value="Unassembled WGS sequence"/>
</dbReference>
<reference evidence="2" key="1">
    <citation type="submission" date="2021-07" db="EMBL/GenBank/DDBJ databases">
        <authorList>
            <person name="Durling M."/>
        </authorList>
    </citation>
    <scope>NUCLEOTIDE SEQUENCE</scope>
</reference>
<name>A0A9N9Q0A9_9HELO</name>
<organism evidence="2 3">
    <name type="scientific">Hymenoscyphus fraxineus</name>
    <dbReference type="NCBI Taxonomy" id="746836"/>
    <lineage>
        <taxon>Eukaryota</taxon>
        <taxon>Fungi</taxon>
        <taxon>Dikarya</taxon>
        <taxon>Ascomycota</taxon>
        <taxon>Pezizomycotina</taxon>
        <taxon>Leotiomycetes</taxon>
        <taxon>Helotiales</taxon>
        <taxon>Helotiaceae</taxon>
        <taxon>Hymenoscyphus</taxon>
    </lineage>
</organism>
<accession>A0A9N9Q0A9</accession>